<dbReference type="RefSeq" id="WP_113919498.1">
    <property type="nucleotide sequence ID" value="NZ_QNRX01000002.1"/>
</dbReference>
<protein>
    <submittedName>
        <fullName evidence="1">Uncharacterized protein</fullName>
    </submittedName>
</protein>
<name>A0A366IFN0_9FIRM</name>
<proteinExistence type="predicted"/>
<dbReference type="OrthoDB" id="1779989at2"/>
<evidence type="ECO:0000313" key="2">
    <source>
        <dbReference type="Proteomes" id="UP000253490"/>
    </source>
</evidence>
<sequence length="202" mass="24162">MVDITDILENATVDLLFRFKEESPNLISLNRNNFSDIIKAADRQGQLKDTEIDMYLRMLSDEDFISLIAPAIEKGQFQWIKEENYSLLVEDYTPSKKKDYLFINEKYLTRLLIKTYIRYEWVLKAMAIDYAKYLDGDLMETYKEYFENNNRVIELILLEGYYDESANHWKIDLEHNILIYSFGKKEVIWTKGEAENRFEELI</sequence>
<dbReference type="Proteomes" id="UP000253490">
    <property type="component" value="Unassembled WGS sequence"/>
</dbReference>
<keyword evidence="2" id="KW-1185">Reference proteome</keyword>
<organism evidence="1 2">
    <name type="scientific">Alkalibaculum bacchi</name>
    <dbReference type="NCBI Taxonomy" id="645887"/>
    <lineage>
        <taxon>Bacteria</taxon>
        <taxon>Bacillati</taxon>
        <taxon>Bacillota</taxon>
        <taxon>Clostridia</taxon>
        <taxon>Eubacteriales</taxon>
        <taxon>Eubacteriaceae</taxon>
        <taxon>Alkalibaculum</taxon>
    </lineage>
</organism>
<accession>A0A366IFN0</accession>
<comment type="caution">
    <text evidence="1">The sequence shown here is derived from an EMBL/GenBank/DDBJ whole genome shotgun (WGS) entry which is preliminary data.</text>
</comment>
<reference evidence="1 2" key="1">
    <citation type="submission" date="2018-06" db="EMBL/GenBank/DDBJ databases">
        <title>Genomic Encyclopedia of Type Strains, Phase IV (KMG-IV): sequencing the most valuable type-strain genomes for metagenomic binning, comparative biology and taxonomic classification.</title>
        <authorList>
            <person name="Goeker M."/>
        </authorList>
    </citation>
    <scope>NUCLEOTIDE SEQUENCE [LARGE SCALE GENOMIC DNA]</scope>
    <source>
        <strain evidence="1 2">DSM 22112</strain>
    </source>
</reference>
<dbReference type="AlphaFoldDB" id="A0A366IFN0"/>
<dbReference type="EMBL" id="QNRX01000002">
    <property type="protein sequence ID" value="RBP68926.1"/>
    <property type="molecule type" value="Genomic_DNA"/>
</dbReference>
<gene>
    <name evidence="1" type="ORF">DES36_10267</name>
</gene>
<evidence type="ECO:0000313" key="1">
    <source>
        <dbReference type="EMBL" id="RBP68926.1"/>
    </source>
</evidence>